<organism evidence="2 3">
    <name type="scientific">Litoreibacter ascidiaceicola</name>
    <dbReference type="NCBI Taxonomy" id="1486859"/>
    <lineage>
        <taxon>Bacteria</taxon>
        <taxon>Pseudomonadati</taxon>
        <taxon>Pseudomonadota</taxon>
        <taxon>Alphaproteobacteria</taxon>
        <taxon>Rhodobacterales</taxon>
        <taxon>Roseobacteraceae</taxon>
        <taxon>Litoreibacter</taxon>
    </lineage>
</organism>
<dbReference type="Gene3D" id="3.30.70.970">
    <property type="entry name" value="RraB-like"/>
    <property type="match status" value="1"/>
</dbReference>
<gene>
    <name evidence="2" type="ORF">SAMN05444273_102292</name>
</gene>
<evidence type="ECO:0000313" key="2">
    <source>
        <dbReference type="EMBL" id="SHE69537.1"/>
    </source>
</evidence>
<dbReference type="AlphaFoldDB" id="A0A1M4VKY4"/>
<dbReference type="STRING" id="1486859.SAMN05444273_102292"/>
<dbReference type="InterPro" id="IPR009671">
    <property type="entry name" value="RraB_dom"/>
</dbReference>
<evidence type="ECO:0000313" key="3">
    <source>
        <dbReference type="Proteomes" id="UP000184144"/>
    </source>
</evidence>
<dbReference type="SUPFAM" id="SSF89946">
    <property type="entry name" value="Hypothetical protein VC0424"/>
    <property type="match status" value="1"/>
</dbReference>
<reference evidence="3" key="1">
    <citation type="submission" date="2016-11" db="EMBL/GenBank/DDBJ databases">
        <authorList>
            <person name="Varghese N."/>
            <person name="Submissions S."/>
        </authorList>
    </citation>
    <scope>NUCLEOTIDE SEQUENCE [LARGE SCALE GENOMIC DNA]</scope>
    <source>
        <strain evidence="3">DSM 100566</strain>
    </source>
</reference>
<dbReference type="OrthoDB" id="7862546at2"/>
<dbReference type="EMBL" id="FQUV01000002">
    <property type="protein sequence ID" value="SHE69537.1"/>
    <property type="molecule type" value="Genomic_DNA"/>
</dbReference>
<dbReference type="RefSeq" id="WP_073141162.1">
    <property type="nucleotide sequence ID" value="NZ_FQUV01000002.1"/>
</dbReference>
<proteinExistence type="predicted"/>
<dbReference type="Proteomes" id="UP000184144">
    <property type="component" value="Unassembled WGS sequence"/>
</dbReference>
<evidence type="ECO:0000259" key="1">
    <source>
        <dbReference type="Pfam" id="PF06877"/>
    </source>
</evidence>
<feature type="domain" description="Regulator of ribonuclease activity B" evidence="1">
    <location>
        <begin position="24"/>
        <end position="119"/>
    </location>
</feature>
<protein>
    <submittedName>
        <fullName evidence="2">Regulator of ribonuclease activity B</fullName>
    </submittedName>
</protein>
<sequence length="124" mass="13893">MILRLLNSIVVRFRKPLELGSPQANKLVLAQIAEQGDDGTQERHVRHFAYPMRGASSAGRDQAIELLAEAGLDVSETQYRDGVLGEHYAAVANEEFDQLTDSLRDEFARIGWEYDGWECAVLKS</sequence>
<name>A0A1M4VKY4_9RHOB</name>
<keyword evidence="3" id="KW-1185">Reference proteome</keyword>
<dbReference type="InterPro" id="IPR036701">
    <property type="entry name" value="RraB-like_sf"/>
</dbReference>
<dbReference type="Pfam" id="PF06877">
    <property type="entry name" value="RraB"/>
    <property type="match status" value="1"/>
</dbReference>
<accession>A0A1M4VKY4</accession>